<reference evidence="1" key="1">
    <citation type="submission" date="2022-08" db="EMBL/GenBank/DDBJ databases">
        <title>Genome Sequence of Lecanicillium fungicola.</title>
        <authorList>
            <person name="Buettner E."/>
        </authorList>
    </citation>
    <scope>NUCLEOTIDE SEQUENCE</scope>
    <source>
        <strain evidence="1">Babe33</strain>
    </source>
</reference>
<name>A0ACC1MHX2_9HYPO</name>
<sequence length="317" mass="35865">MPTYLCHGFRWLRQPVRIFVILNNLEDAAPDWVMDPDTATVILDQFTKNFDFLPTITDIEAEAAADPRNDPRIPTTKPAYRLDENLGLPPPRVPIAQDPVLRYTWSPVKLLEEYDPDDEAAEPARPYVYVADRVVRVDLGMDVLGEMAAYEKEYTEGKNAWFEKLRDALQDGVDIGWYVVVCGDEERGYENGDEEQEGQEEEDGGDVEMGSASQDLRQLQLWETRRPATKTTTARSTQPESLASSSTRPSQDQSKSQTDYSHMTPPPIPDDDNRVIVDGDGSPGHKRRPSLRRRLSKASGLRRLFGKKDGHSQEQTN</sequence>
<organism evidence="1 2">
    <name type="scientific">Zarea fungicola</name>
    <dbReference type="NCBI Taxonomy" id="93591"/>
    <lineage>
        <taxon>Eukaryota</taxon>
        <taxon>Fungi</taxon>
        <taxon>Dikarya</taxon>
        <taxon>Ascomycota</taxon>
        <taxon>Pezizomycotina</taxon>
        <taxon>Sordariomycetes</taxon>
        <taxon>Hypocreomycetidae</taxon>
        <taxon>Hypocreales</taxon>
        <taxon>Cordycipitaceae</taxon>
        <taxon>Zarea</taxon>
    </lineage>
</organism>
<proteinExistence type="predicted"/>
<dbReference type="EMBL" id="JANJQO010002567">
    <property type="protein sequence ID" value="KAJ2966607.1"/>
    <property type="molecule type" value="Genomic_DNA"/>
</dbReference>
<accession>A0ACC1MHX2</accession>
<comment type="caution">
    <text evidence="1">The sequence shown here is derived from an EMBL/GenBank/DDBJ whole genome shotgun (WGS) entry which is preliminary data.</text>
</comment>
<evidence type="ECO:0000313" key="1">
    <source>
        <dbReference type="EMBL" id="KAJ2966607.1"/>
    </source>
</evidence>
<dbReference type="Proteomes" id="UP001143910">
    <property type="component" value="Unassembled WGS sequence"/>
</dbReference>
<evidence type="ECO:0000313" key="2">
    <source>
        <dbReference type="Proteomes" id="UP001143910"/>
    </source>
</evidence>
<gene>
    <name evidence="1" type="ORF">NQ176_g10068</name>
</gene>
<protein>
    <submittedName>
        <fullName evidence="1">Uncharacterized protein</fullName>
    </submittedName>
</protein>
<keyword evidence="2" id="KW-1185">Reference proteome</keyword>